<gene>
    <name evidence="2" type="ORF">KD144_08065</name>
</gene>
<protein>
    <submittedName>
        <fullName evidence="2">Uncharacterized protein</fullName>
    </submittedName>
</protein>
<proteinExistence type="predicted"/>
<accession>A0A941JMG6</accession>
<sequence>MGTSSIYRGPIDNNPLLPKDFDPNKYEEEQEQQEKEPLAPWKSAKSSMSQYINESHGNRGRILRSYTRALGGASTAASSARSGIKSAISLGRFLSSVSSEGIINTLQSLSVNFKGKEVEELFSTLVNVLVPESSLKEDAIARKASIEALSQLYELVEQNNMDINTLDSLNPEFFDTVMATFISSYIFERLLNDLESRFEQYATDSLLAIEKETEVKEYIVQHTDVRLREINFKNIDYNQSKIENVFEGIYRECYEVLEDYL</sequence>
<dbReference type="InterPro" id="IPR049675">
    <property type="entry name" value="QatB"/>
</dbReference>
<name>A0A941JMG6_NIACI</name>
<feature type="region of interest" description="Disordered" evidence="1">
    <location>
        <begin position="1"/>
        <end position="44"/>
    </location>
</feature>
<comment type="caution">
    <text evidence="2">The sequence shown here is derived from an EMBL/GenBank/DDBJ whole genome shotgun (WGS) entry which is preliminary data.</text>
</comment>
<evidence type="ECO:0000313" key="2">
    <source>
        <dbReference type="EMBL" id="MBR8669494.1"/>
    </source>
</evidence>
<dbReference type="NCBIfam" id="NF041924">
    <property type="entry name" value="QatB"/>
    <property type="match status" value="1"/>
</dbReference>
<dbReference type="RefSeq" id="WP_212118332.1">
    <property type="nucleotide sequence ID" value="NZ_JAGTPX020000007.1"/>
</dbReference>
<reference evidence="2" key="1">
    <citation type="submission" date="2021-04" db="EMBL/GenBank/DDBJ databases">
        <title>Genomic analysis of electroactive and textile dye degrading Bacillus circulans strain: DC10 isolated from constructed wetland-microbial fuel cells treating textile dye wastewaters.</title>
        <authorList>
            <person name="Patel D.U."/>
            <person name="Desai C.R."/>
        </authorList>
    </citation>
    <scope>NUCLEOTIDE SEQUENCE</scope>
    <source>
        <strain evidence="2">DC10</strain>
    </source>
</reference>
<dbReference type="AlphaFoldDB" id="A0A941JMG6"/>
<organism evidence="2">
    <name type="scientific">Niallia circulans</name>
    <name type="common">Bacillus circulans</name>
    <dbReference type="NCBI Taxonomy" id="1397"/>
    <lineage>
        <taxon>Bacteria</taxon>
        <taxon>Bacillati</taxon>
        <taxon>Bacillota</taxon>
        <taxon>Bacilli</taxon>
        <taxon>Bacillales</taxon>
        <taxon>Bacillaceae</taxon>
        <taxon>Niallia</taxon>
    </lineage>
</organism>
<evidence type="ECO:0000256" key="1">
    <source>
        <dbReference type="SAM" id="MobiDB-lite"/>
    </source>
</evidence>
<dbReference type="EMBL" id="JAGTPX010000006">
    <property type="protein sequence ID" value="MBR8669494.1"/>
    <property type="molecule type" value="Genomic_DNA"/>
</dbReference>
<feature type="compositionally biased region" description="Basic and acidic residues" evidence="1">
    <location>
        <begin position="19"/>
        <end position="37"/>
    </location>
</feature>